<evidence type="ECO:0000256" key="2">
    <source>
        <dbReference type="ARBA" id="ARBA00008685"/>
    </source>
</evidence>
<keyword evidence="6 9" id="KW-0472">Membrane</keyword>
<reference evidence="12" key="1">
    <citation type="submission" date="2020-08" db="EMBL/GenBank/DDBJ databases">
        <title>Genome sequencing and assembly of the red palm weevil Rhynchophorus ferrugineus.</title>
        <authorList>
            <person name="Dias G.B."/>
            <person name="Bergman C.M."/>
            <person name="Manee M."/>
        </authorList>
    </citation>
    <scope>NUCLEOTIDE SEQUENCE</scope>
    <source>
        <strain evidence="12">AA-2017</strain>
        <tissue evidence="12">Whole larva</tissue>
    </source>
</reference>
<dbReference type="SUPFAM" id="SSF53850">
    <property type="entry name" value="Periplasmic binding protein-like II"/>
    <property type="match status" value="1"/>
</dbReference>
<evidence type="ECO:0000256" key="8">
    <source>
        <dbReference type="ARBA" id="ARBA00023180"/>
    </source>
</evidence>
<evidence type="ECO:0000259" key="11">
    <source>
        <dbReference type="Pfam" id="PF00060"/>
    </source>
</evidence>
<sequence length="621" mass="72157">MGLEIIALLSLLLAGYVNCSFVKERDLSSLVMDIMRTQRSPNIVLDNLCWNKEAKLELYREISRNNGRFVSFNISNRSLGNMKYLYTVVSDLDCNFEYLFQQAKIDGFFTYPNIWIVFGREESFDNLKLYIPVNVLFIKITEEGNLGNSSYALQALYKTHKKYSGYIENPLGYWSPIAGMTDYREIILTRNRTNFGGLPLRISYVIGSKSSFKHITDYREKHMDNLTKINYILLSFVCDLLNTTQINIIRLDWGFKSQQANNLFTKGIFGDIIYDRADISGTLSFTPAYRLQYFKYLFAPMKEFTVFFIFRAPPLAYYSNLFKLPFDMMVWLTIVALAVLCGVLIKMVFDWEAGQNFFEDIGENRPRLFDVVMMQIAIICQMDFYHEPKSLSGKLVTFTVLISATFIYTAYCARIVLLLQSNTNSITNLETLYNAKLDFGVEDQSFNRYYFTGPSDRTNEHWRRIIYENKIRSPRGDKFLHVSEGMQLVRDSYFAFHVEKNAANYLIGETFTNDQLCSLRVVETIYKSDVPHLFCHKNSPFVEFFLVSFRRLTETGVYNREYRKCFTKQPTCLGKGNIFVSVGFKECYFVFVAFGSGIVLSIAILIIEKISSLYITRKIEF</sequence>
<keyword evidence="7" id="KW-0675">Receptor</keyword>
<evidence type="ECO:0000256" key="4">
    <source>
        <dbReference type="ARBA" id="ARBA00022692"/>
    </source>
</evidence>
<organism evidence="12 13">
    <name type="scientific">Rhynchophorus ferrugineus</name>
    <name type="common">Red palm weevil</name>
    <name type="synonym">Curculio ferrugineus</name>
    <dbReference type="NCBI Taxonomy" id="354439"/>
    <lineage>
        <taxon>Eukaryota</taxon>
        <taxon>Metazoa</taxon>
        <taxon>Ecdysozoa</taxon>
        <taxon>Arthropoda</taxon>
        <taxon>Hexapoda</taxon>
        <taxon>Insecta</taxon>
        <taxon>Pterygota</taxon>
        <taxon>Neoptera</taxon>
        <taxon>Endopterygota</taxon>
        <taxon>Coleoptera</taxon>
        <taxon>Polyphaga</taxon>
        <taxon>Cucujiformia</taxon>
        <taxon>Curculionidae</taxon>
        <taxon>Dryophthorinae</taxon>
        <taxon>Rhynchophorus</taxon>
    </lineage>
</organism>
<dbReference type="Pfam" id="PF00060">
    <property type="entry name" value="Lig_chan"/>
    <property type="match status" value="1"/>
</dbReference>
<gene>
    <name evidence="12" type="ORF">GWI33_002717</name>
</gene>
<keyword evidence="5 9" id="KW-1133">Transmembrane helix</keyword>
<protein>
    <recommendedName>
        <fullName evidence="11">Ionotropic glutamate receptor C-terminal domain-containing protein</fullName>
    </recommendedName>
</protein>
<accession>A0A834MG92</accession>
<feature type="transmembrane region" description="Helical" evidence="9">
    <location>
        <begin position="398"/>
        <end position="419"/>
    </location>
</feature>
<dbReference type="PANTHER" id="PTHR42643:SF33">
    <property type="entry name" value="GLUTAMATE RECEPTOR 2-LIKE PROTEIN"/>
    <property type="match status" value="1"/>
</dbReference>
<keyword evidence="4 9" id="KW-0812">Transmembrane</keyword>
<dbReference type="GO" id="GO:0050906">
    <property type="term" value="P:detection of stimulus involved in sensory perception"/>
    <property type="evidence" value="ECO:0007669"/>
    <property type="project" value="UniProtKB-ARBA"/>
</dbReference>
<comment type="similarity">
    <text evidence="2">Belongs to the glutamate-gated ion channel (TC 1.A.10.1) family.</text>
</comment>
<dbReference type="Gene3D" id="1.10.287.70">
    <property type="match status" value="1"/>
</dbReference>
<dbReference type="EMBL" id="JAACXV010000175">
    <property type="protein sequence ID" value="KAF7282403.1"/>
    <property type="molecule type" value="Genomic_DNA"/>
</dbReference>
<dbReference type="Proteomes" id="UP000625711">
    <property type="component" value="Unassembled WGS sequence"/>
</dbReference>
<evidence type="ECO:0000256" key="1">
    <source>
        <dbReference type="ARBA" id="ARBA00004651"/>
    </source>
</evidence>
<evidence type="ECO:0000313" key="13">
    <source>
        <dbReference type="Proteomes" id="UP000625711"/>
    </source>
</evidence>
<dbReference type="OrthoDB" id="6117597at2759"/>
<name>A0A834MG92_RHYFE</name>
<dbReference type="AlphaFoldDB" id="A0A834MG92"/>
<feature type="transmembrane region" description="Helical" evidence="9">
    <location>
        <begin position="330"/>
        <end position="348"/>
    </location>
</feature>
<evidence type="ECO:0000313" key="12">
    <source>
        <dbReference type="EMBL" id="KAF7282403.1"/>
    </source>
</evidence>
<comment type="subcellular location">
    <subcellularLocation>
        <location evidence="1">Cell membrane</location>
        <topology evidence="1">Multi-pass membrane protein</topology>
    </subcellularLocation>
</comment>
<evidence type="ECO:0000256" key="3">
    <source>
        <dbReference type="ARBA" id="ARBA00022475"/>
    </source>
</evidence>
<dbReference type="GO" id="GO:0005886">
    <property type="term" value="C:plasma membrane"/>
    <property type="evidence" value="ECO:0007669"/>
    <property type="project" value="UniProtKB-SubCell"/>
</dbReference>
<keyword evidence="8" id="KW-0325">Glycoprotein</keyword>
<proteinExistence type="inferred from homology"/>
<keyword evidence="3" id="KW-1003">Cell membrane</keyword>
<dbReference type="PANTHER" id="PTHR42643">
    <property type="entry name" value="IONOTROPIC RECEPTOR 20A-RELATED"/>
    <property type="match status" value="1"/>
</dbReference>
<dbReference type="GO" id="GO:0015276">
    <property type="term" value="F:ligand-gated monoatomic ion channel activity"/>
    <property type="evidence" value="ECO:0007669"/>
    <property type="project" value="InterPro"/>
</dbReference>
<dbReference type="InterPro" id="IPR001320">
    <property type="entry name" value="Iontro_rcpt_C"/>
</dbReference>
<evidence type="ECO:0000256" key="9">
    <source>
        <dbReference type="SAM" id="Phobius"/>
    </source>
</evidence>
<keyword evidence="13" id="KW-1185">Reference proteome</keyword>
<feature type="domain" description="Ionotropic glutamate receptor C-terminal" evidence="11">
    <location>
        <begin position="329"/>
        <end position="597"/>
    </location>
</feature>
<feature type="signal peptide" evidence="10">
    <location>
        <begin position="1"/>
        <end position="19"/>
    </location>
</feature>
<evidence type="ECO:0000256" key="5">
    <source>
        <dbReference type="ARBA" id="ARBA00022989"/>
    </source>
</evidence>
<evidence type="ECO:0000256" key="7">
    <source>
        <dbReference type="ARBA" id="ARBA00023170"/>
    </source>
</evidence>
<keyword evidence="10" id="KW-0732">Signal</keyword>
<evidence type="ECO:0000256" key="10">
    <source>
        <dbReference type="SAM" id="SignalP"/>
    </source>
</evidence>
<feature type="transmembrane region" description="Helical" evidence="9">
    <location>
        <begin position="588"/>
        <end position="607"/>
    </location>
</feature>
<feature type="chain" id="PRO_5032332153" description="Ionotropic glutamate receptor C-terminal domain-containing protein" evidence="10">
    <location>
        <begin position="20"/>
        <end position="621"/>
    </location>
</feature>
<dbReference type="InterPro" id="IPR052192">
    <property type="entry name" value="Insect_Ionotropic_Sensory_Rcpt"/>
</dbReference>
<evidence type="ECO:0000256" key="6">
    <source>
        <dbReference type="ARBA" id="ARBA00023136"/>
    </source>
</evidence>
<comment type="caution">
    <text evidence="12">The sequence shown here is derived from an EMBL/GenBank/DDBJ whole genome shotgun (WGS) entry which is preliminary data.</text>
</comment>